<dbReference type="GO" id="GO:0016020">
    <property type="term" value="C:membrane"/>
    <property type="evidence" value="ECO:0007669"/>
    <property type="project" value="UniProtKB-SubCell"/>
</dbReference>
<evidence type="ECO:0000256" key="1">
    <source>
        <dbReference type="ARBA" id="ARBA00004141"/>
    </source>
</evidence>
<evidence type="ECO:0008006" key="9">
    <source>
        <dbReference type="Google" id="ProtNLM"/>
    </source>
</evidence>
<evidence type="ECO:0000313" key="7">
    <source>
        <dbReference type="EMBL" id="MDI1490436.1"/>
    </source>
</evidence>
<feature type="transmembrane region" description="Helical" evidence="6">
    <location>
        <begin position="43"/>
        <end position="62"/>
    </location>
</feature>
<dbReference type="Proteomes" id="UP001161017">
    <property type="component" value="Unassembled WGS sequence"/>
</dbReference>
<dbReference type="EMBL" id="JAPUFD010000011">
    <property type="protein sequence ID" value="MDI1490436.1"/>
    <property type="molecule type" value="Genomic_DNA"/>
</dbReference>
<dbReference type="Pfam" id="PF04193">
    <property type="entry name" value="PQ-loop"/>
    <property type="match status" value="1"/>
</dbReference>
<dbReference type="PANTHER" id="PTHR16201:SF37">
    <property type="entry name" value="PQ-LOOP REPEAT-CONTAINING PROTEIN"/>
    <property type="match status" value="1"/>
</dbReference>
<feature type="transmembrane region" description="Helical" evidence="6">
    <location>
        <begin position="134"/>
        <end position="152"/>
    </location>
</feature>
<evidence type="ECO:0000256" key="5">
    <source>
        <dbReference type="SAM" id="MobiDB-lite"/>
    </source>
</evidence>
<proteinExistence type="predicted"/>
<evidence type="ECO:0000256" key="3">
    <source>
        <dbReference type="ARBA" id="ARBA00022989"/>
    </source>
</evidence>
<comment type="caution">
    <text evidence="7">The sequence shown here is derived from an EMBL/GenBank/DDBJ whole genome shotgun (WGS) entry which is preliminary data.</text>
</comment>
<keyword evidence="4 6" id="KW-0472">Membrane</keyword>
<organism evidence="7 8">
    <name type="scientific">Ramalina farinacea</name>
    <dbReference type="NCBI Taxonomy" id="258253"/>
    <lineage>
        <taxon>Eukaryota</taxon>
        <taxon>Fungi</taxon>
        <taxon>Dikarya</taxon>
        <taxon>Ascomycota</taxon>
        <taxon>Pezizomycotina</taxon>
        <taxon>Lecanoromycetes</taxon>
        <taxon>OSLEUM clade</taxon>
        <taxon>Lecanoromycetidae</taxon>
        <taxon>Lecanorales</taxon>
        <taxon>Lecanorineae</taxon>
        <taxon>Ramalinaceae</taxon>
        <taxon>Ramalina</taxon>
    </lineage>
</organism>
<feature type="transmembrane region" description="Helical" evidence="6">
    <location>
        <begin position="12"/>
        <end position="31"/>
    </location>
</feature>
<evidence type="ECO:0000256" key="2">
    <source>
        <dbReference type="ARBA" id="ARBA00022692"/>
    </source>
</evidence>
<name>A0AA43QSM5_9LECA</name>
<sequence>MAPQTSIPTSANVLGTIGTVCWCVQLIPQIIRNHRTKTTEGLPAAMMFLWSLSGVPFGVYAIVQHFNIPIQVQPQCFCVLCLVSWAQCMHYGRKWRVWTTYLVTVAILAVFAGVQTMLVLVIRGPYHRGVSWPVTFVGILAAVLLIVGYVPVPFEVVKRRGRVIGIDFVFLAIDWAGAFFSLMALVAQNTFDLIGGVLYAGCAAIEIGIVVSQLIWLFRTRAIRRRAKNAELSWEEFPEAQQWEDRRWRLKWNLKFFTHPHVRDTGLPKPVDDLEVNTSGEESKKTNTDRC</sequence>
<dbReference type="AlphaFoldDB" id="A0AA43QSM5"/>
<dbReference type="InterPro" id="IPR051415">
    <property type="entry name" value="LAAT-1"/>
</dbReference>
<dbReference type="InterPro" id="IPR006603">
    <property type="entry name" value="PQ-loop_rpt"/>
</dbReference>
<keyword evidence="8" id="KW-1185">Reference proteome</keyword>
<evidence type="ECO:0000256" key="4">
    <source>
        <dbReference type="ARBA" id="ARBA00023136"/>
    </source>
</evidence>
<feature type="transmembrane region" description="Helical" evidence="6">
    <location>
        <begin position="98"/>
        <end position="122"/>
    </location>
</feature>
<feature type="transmembrane region" description="Helical" evidence="6">
    <location>
        <begin position="193"/>
        <end position="218"/>
    </location>
</feature>
<feature type="transmembrane region" description="Helical" evidence="6">
    <location>
        <begin position="164"/>
        <end position="187"/>
    </location>
</feature>
<keyword evidence="2 6" id="KW-0812">Transmembrane</keyword>
<evidence type="ECO:0000313" key="8">
    <source>
        <dbReference type="Proteomes" id="UP001161017"/>
    </source>
</evidence>
<feature type="compositionally biased region" description="Basic and acidic residues" evidence="5">
    <location>
        <begin position="281"/>
        <end position="291"/>
    </location>
</feature>
<comment type="subcellular location">
    <subcellularLocation>
        <location evidence="1">Membrane</location>
        <topology evidence="1">Multi-pass membrane protein</topology>
    </subcellularLocation>
</comment>
<reference evidence="7" key="1">
    <citation type="journal article" date="2023" name="Genome Biol. Evol.">
        <title>First Whole Genome Sequence and Flow Cytometry Genome Size Data for the Lichen-Forming Fungus Ramalina farinacea (Ascomycota).</title>
        <authorList>
            <person name="Llewellyn T."/>
            <person name="Mian S."/>
            <person name="Hill R."/>
            <person name="Leitch I.J."/>
            <person name="Gaya E."/>
        </authorList>
    </citation>
    <scope>NUCLEOTIDE SEQUENCE</scope>
    <source>
        <strain evidence="7">LIQ254RAFAR</strain>
    </source>
</reference>
<protein>
    <recommendedName>
        <fullName evidence="9">PQ loop repeat protein</fullName>
    </recommendedName>
</protein>
<dbReference type="SMART" id="SM00679">
    <property type="entry name" value="CTNS"/>
    <property type="match status" value="2"/>
</dbReference>
<feature type="region of interest" description="Disordered" evidence="5">
    <location>
        <begin position="268"/>
        <end position="291"/>
    </location>
</feature>
<evidence type="ECO:0000256" key="6">
    <source>
        <dbReference type="SAM" id="Phobius"/>
    </source>
</evidence>
<keyword evidence="3 6" id="KW-1133">Transmembrane helix</keyword>
<dbReference type="PANTHER" id="PTHR16201">
    <property type="entry name" value="SEVEN TRANSMEMBRANE PROTEIN 1-RELATED"/>
    <property type="match status" value="1"/>
</dbReference>
<accession>A0AA43QSM5</accession>
<dbReference type="Gene3D" id="1.20.1280.290">
    <property type="match status" value="1"/>
</dbReference>
<gene>
    <name evidence="7" type="ORF">OHK93_001639</name>
</gene>